<gene>
    <name evidence="2" type="ORF">ACFPQ4_17550</name>
</gene>
<protein>
    <recommendedName>
        <fullName evidence="4">Fimbrial assembly protein</fullName>
    </recommendedName>
</protein>
<accession>A0ABW0R5U5</accession>
<keyword evidence="1" id="KW-0812">Transmembrane</keyword>
<evidence type="ECO:0000256" key="1">
    <source>
        <dbReference type="SAM" id="Phobius"/>
    </source>
</evidence>
<dbReference type="RefSeq" id="WP_378113182.1">
    <property type="nucleotide sequence ID" value="NZ_JBHSNC010000052.1"/>
</dbReference>
<keyword evidence="1" id="KW-0472">Membrane</keyword>
<reference evidence="3" key="1">
    <citation type="journal article" date="2019" name="Int. J. Syst. Evol. Microbiol.">
        <title>The Global Catalogue of Microorganisms (GCM) 10K type strain sequencing project: providing services to taxonomists for standard genome sequencing and annotation.</title>
        <authorList>
            <consortium name="The Broad Institute Genomics Platform"/>
            <consortium name="The Broad Institute Genome Sequencing Center for Infectious Disease"/>
            <person name="Wu L."/>
            <person name="Ma J."/>
        </authorList>
    </citation>
    <scope>NUCLEOTIDE SEQUENCE [LARGE SCALE GENOMIC DNA]</scope>
    <source>
        <strain evidence="3">CGMCC 1.18578</strain>
    </source>
</reference>
<dbReference type="Proteomes" id="UP001596108">
    <property type="component" value="Unassembled WGS sequence"/>
</dbReference>
<proteinExistence type="predicted"/>
<feature type="transmembrane region" description="Helical" evidence="1">
    <location>
        <begin position="28"/>
        <end position="49"/>
    </location>
</feature>
<keyword evidence="3" id="KW-1185">Reference proteome</keyword>
<evidence type="ECO:0000313" key="3">
    <source>
        <dbReference type="Proteomes" id="UP001596108"/>
    </source>
</evidence>
<dbReference type="EMBL" id="JBHSNC010000052">
    <property type="protein sequence ID" value="MFC5531227.1"/>
    <property type="molecule type" value="Genomic_DNA"/>
</dbReference>
<sequence>MKPAYSNHPMAININLIPRQETQRNIPALPIALLTVALGASLALGWLWYDSHSRLADAKLALEQANESASKLQESMTARPASGSIKATLAQPKSLREAVPPTTQVMAELTELLPLYANITQLEMSSDGHYKLSARFSTTEAIITFRQSVAKSDHFAIVNMAAINNMETTPEAAQDASAVQPGSLPIYQTSFDLQYTNLDKGGQ</sequence>
<organism evidence="2 3">
    <name type="scientific">Cohnella yongneupensis</name>
    <dbReference type="NCBI Taxonomy" id="425006"/>
    <lineage>
        <taxon>Bacteria</taxon>
        <taxon>Bacillati</taxon>
        <taxon>Bacillota</taxon>
        <taxon>Bacilli</taxon>
        <taxon>Bacillales</taxon>
        <taxon>Paenibacillaceae</taxon>
        <taxon>Cohnella</taxon>
    </lineage>
</organism>
<comment type="caution">
    <text evidence="2">The sequence shown here is derived from an EMBL/GenBank/DDBJ whole genome shotgun (WGS) entry which is preliminary data.</text>
</comment>
<evidence type="ECO:0008006" key="4">
    <source>
        <dbReference type="Google" id="ProtNLM"/>
    </source>
</evidence>
<name>A0ABW0R5U5_9BACL</name>
<keyword evidence="1" id="KW-1133">Transmembrane helix</keyword>
<evidence type="ECO:0000313" key="2">
    <source>
        <dbReference type="EMBL" id="MFC5531227.1"/>
    </source>
</evidence>